<feature type="compositionally biased region" description="Basic and acidic residues" evidence="1">
    <location>
        <begin position="54"/>
        <end position="67"/>
    </location>
</feature>
<keyword evidence="3" id="KW-1185">Reference proteome</keyword>
<gene>
    <name evidence="2" type="ORF">Cgig2_004222</name>
</gene>
<feature type="compositionally biased region" description="Basic and acidic residues" evidence="1">
    <location>
        <begin position="81"/>
        <end position="109"/>
    </location>
</feature>
<feature type="compositionally biased region" description="Basic and acidic residues" evidence="1">
    <location>
        <begin position="12"/>
        <end position="44"/>
    </location>
</feature>
<feature type="region of interest" description="Disordered" evidence="1">
    <location>
        <begin position="1"/>
        <end position="140"/>
    </location>
</feature>
<dbReference type="Proteomes" id="UP001153076">
    <property type="component" value="Unassembled WGS sequence"/>
</dbReference>
<protein>
    <submittedName>
        <fullName evidence="2">Uncharacterized protein</fullName>
    </submittedName>
</protein>
<evidence type="ECO:0000313" key="2">
    <source>
        <dbReference type="EMBL" id="KAJ8426723.1"/>
    </source>
</evidence>
<name>A0A9Q1JNA2_9CARY</name>
<dbReference type="EMBL" id="JAKOGI010001247">
    <property type="protein sequence ID" value="KAJ8426723.1"/>
    <property type="molecule type" value="Genomic_DNA"/>
</dbReference>
<comment type="caution">
    <text evidence="2">The sequence shown here is derived from an EMBL/GenBank/DDBJ whole genome shotgun (WGS) entry which is preliminary data.</text>
</comment>
<sequence length="254" mass="28868">MKSLTSKKHAHDKQMEKAKEKEGHPNKPMDKVVEKRKPDKDHTNRPLRRKAKKEKFPLDLGKGDRPAQKSAAKGCQKSPKKPQDREKHIQKASTKLEKKEKGEKAEETKKHKSKEKPLIDGQSGRMRQLSKAAVQKGDEGASGKITYQKACITRMTTHSFLSVMAQLNEAQAEAVRSMGFASFLKVNMKQIPGKLPDREEFLVTTFNVHVTLGVRLGGREIIEITKSSMDEEYDEVHAMWLKEWKVQQNASELT</sequence>
<reference evidence="2" key="1">
    <citation type="submission" date="2022-04" db="EMBL/GenBank/DDBJ databases">
        <title>Carnegiea gigantea Genome sequencing and assembly v2.</title>
        <authorList>
            <person name="Copetti D."/>
            <person name="Sanderson M.J."/>
            <person name="Burquez A."/>
            <person name="Wojciechowski M.F."/>
        </authorList>
    </citation>
    <scope>NUCLEOTIDE SEQUENCE</scope>
    <source>
        <strain evidence="2">SGP5-SGP5p</strain>
        <tissue evidence="2">Aerial part</tissue>
    </source>
</reference>
<feature type="compositionally biased region" description="Basic residues" evidence="1">
    <location>
        <begin position="1"/>
        <end position="11"/>
    </location>
</feature>
<dbReference type="AlphaFoldDB" id="A0A9Q1JNA2"/>
<evidence type="ECO:0000313" key="3">
    <source>
        <dbReference type="Proteomes" id="UP001153076"/>
    </source>
</evidence>
<evidence type="ECO:0000256" key="1">
    <source>
        <dbReference type="SAM" id="MobiDB-lite"/>
    </source>
</evidence>
<accession>A0A9Q1JNA2</accession>
<organism evidence="2 3">
    <name type="scientific">Carnegiea gigantea</name>
    <dbReference type="NCBI Taxonomy" id="171969"/>
    <lineage>
        <taxon>Eukaryota</taxon>
        <taxon>Viridiplantae</taxon>
        <taxon>Streptophyta</taxon>
        <taxon>Embryophyta</taxon>
        <taxon>Tracheophyta</taxon>
        <taxon>Spermatophyta</taxon>
        <taxon>Magnoliopsida</taxon>
        <taxon>eudicotyledons</taxon>
        <taxon>Gunneridae</taxon>
        <taxon>Pentapetalae</taxon>
        <taxon>Caryophyllales</taxon>
        <taxon>Cactineae</taxon>
        <taxon>Cactaceae</taxon>
        <taxon>Cactoideae</taxon>
        <taxon>Echinocereeae</taxon>
        <taxon>Carnegiea</taxon>
    </lineage>
</organism>
<proteinExistence type="predicted"/>